<feature type="transmembrane region" description="Helical" evidence="1">
    <location>
        <begin position="197"/>
        <end position="219"/>
    </location>
</feature>
<keyword evidence="3" id="KW-1185">Reference proteome</keyword>
<feature type="transmembrane region" description="Helical" evidence="1">
    <location>
        <begin position="239"/>
        <end position="260"/>
    </location>
</feature>
<name>A0ABT1TAT8_9GAMM</name>
<evidence type="ECO:0008006" key="4">
    <source>
        <dbReference type="Google" id="ProtNLM"/>
    </source>
</evidence>
<keyword evidence="1" id="KW-0472">Membrane</keyword>
<accession>A0ABT1TAT8</accession>
<reference evidence="2 3" key="1">
    <citation type="submission" date="2022-07" db="EMBL/GenBank/DDBJ databases">
        <title>Methylomonas rivi sp. nov., Methylomonas rosea sp. nov., Methylomonas aureus sp. nov. and Methylomonas subterranea sp. nov., four novel methanotrophs isolated from a freshwater creek and the deep terrestrial subsurface.</title>
        <authorList>
            <person name="Abin C."/>
            <person name="Sankaranarayanan K."/>
            <person name="Garner C."/>
            <person name="Sindelar R."/>
            <person name="Kotary K."/>
            <person name="Garner R."/>
            <person name="Barclay S."/>
            <person name="Lawson P."/>
            <person name="Krumholz L."/>
        </authorList>
    </citation>
    <scope>NUCLEOTIDE SEQUENCE [LARGE SCALE GENOMIC DNA]</scope>
    <source>
        <strain evidence="2 3">SURF-2</strain>
    </source>
</reference>
<dbReference type="RefSeq" id="WP_256600189.1">
    <property type="nucleotide sequence ID" value="NZ_JANIBJ010000001.1"/>
</dbReference>
<proteinExistence type="predicted"/>
<evidence type="ECO:0000313" key="2">
    <source>
        <dbReference type="EMBL" id="MCQ8102580.1"/>
    </source>
</evidence>
<evidence type="ECO:0000313" key="3">
    <source>
        <dbReference type="Proteomes" id="UP001524499"/>
    </source>
</evidence>
<feature type="transmembrane region" description="Helical" evidence="1">
    <location>
        <begin position="42"/>
        <end position="59"/>
    </location>
</feature>
<keyword evidence="1" id="KW-0812">Transmembrane</keyword>
<feature type="transmembrane region" description="Helical" evidence="1">
    <location>
        <begin position="272"/>
        <end position="291"/>
    </location>
</feature>
<organism evidence="2 3">
    <name type="scientific">Methylomonas subterranea</name>
    <dbReference type="NCBI Taxonomy" id="2952225"/>
    <lineage>
        <taxon>Bacteria</taxon>
        <taxon>Pseudomonadati</taxon>
        <taxon>Pseudomonadota</taxon>
        <taxon>Gammaproteobacteria</taxon>
        <taxon>Methylococcales</taxon>
        <taxon>Methylococcaceae</taxon>
        <taxon>Methylomonas</taxon>
    </lineage>
</organism>
<dbReference type="EMBL" id="JANIBJ010000001">
    <property type="protein sequence ID" value="MCQ8102580.1"/>
    <property type="molecule type" value="Genomic_DNA"/>
</dbReference>
<feature type="transmembrane region" description="Helical" evidence="1">
    <location>
        <begin position="135"/>
        <end position="153"/>
    </location>
</feature>
<dbReference type="Proteomes" id="UP001524499">
    <property type="component" value="Unassembled WGS sequence"/>
</dbReference>
<evidence type="ECO:0000256" key="1">
    <source>
        <dbReference type="SAM" id="Phobius"/>
    </source>
</evidence>
<comment type="caution">
    <text evidence="2">The sequence shown here is derived from an EMBL/GenBank/DDBJ whole genome shotgun (WGS) entry which is preliminary data.</text>
</comment>
<feature type="transmembrane region" description="Helical" evidence="1">
    <location>
        <begin position="79"/>
        <end position="96"/>
    </location>
</feature>
<sequence>MTETTESNRARDFSLVQGGPLFQLFVRSRLSTDALGWLKRRILFLILLTWLPLLILSLLSGQATGSGVRVSFLYDLEMHMRFLVALPLLLQAEWVIHNRLRPVVAQFIERGIITPQNRARFDACIQSALRWRNSLLIEIALVVLVFTLGHRFFFEQNTLNTSIWYAIGATAELQLSPAGVWLAYISLPVYQFIFLRWLFRICVWAWFLWAVSRLDLYLVSTHPDKAGGLGFLGQSAVAFMPFLLAQGALLSAMIAERILYQGSELMAFKQEIAAFIVFLLILVLGPLSVFAPKLAQVKRQGLLSYGALASRYVREFDNKWLRGGADSEESFIGSADIQSLADLNNSFEVVKSMQILPFGRQTVIQLALVVLLPLLPLLLTIISLEELVKRLVSILL</sequence>
<keyword evidence="1" id="KW-1133">Transmembrane helix</keyword>
<gene>
    <name evidence="2" type="ORF">NP590_00575</name>
</gene>
<protein>
    <recommendedName>
        <fullName evidence="4">ABC transmembrane type-1 domain-containing protein</fullName>
    </recommendedName>
</protein>
<feature type="transmembrane region" description="Helical" evidence="1">
    <location>
        <begin position="363"/>
        <end position="384"/>
    </location>
</feature>
<feature type="transmembrane region" description="Helical" evidence="1">
    <location>
        <begin position="165"/>
        <end position="185"/>
    </location>
</feature>